<comment type="caution">
    <text evidence="1">The sequence shown here is derived from an EMBL/GenBank/DDBJ whole genome shotgun (WGS) entry which is preliminary data.</text>
</comment>
<gene>
    <name evidence="1" type="ORF">PVAP13_8KG028053</name>
</gene>
<proteinExistence type="predicted"/>
<evidence type="ECO:0000313" key="2">
    <source>
        <dbReference type="Proteomes" id="UP000823388"/>
    </source>
</evidence>
<sequence length="87" mass="9309">MGSEEAPLLLLAPVVEGCPGCAIERQKASSKGRIPYRELFFVGVTSFASWFSLQTMHSTRALACTVPTLTVAGLCLVRSSGNAYIML</sequence>
<dbReference type="EMBL" id="CM029051">
    <property type="protein sequence ID" value="KAG2559879.1"/>
    <property type="molecule type" value="Genomic_DNA"/>
</dbReference>
<dbReference type="AlphaFoldDB" id="A0A8T0PGW9"/>
<organism evidence="1 2">
    <name type="scientific">Panicum virgatum</name>
    <name type="common">Blackwell switchgrass</name>
    <dbReference type="NCBI Taxonomy" id="38727"/>
    <lineage>
        <taxon>Eukaryota</taxon>
        <taxon>Viridiplantae</taxon>
        <taxon>Streptophyta</taxon>
        <taxon>Embryophyta</taxon>
        <taxon>Tracheophyta</taxon>
        <taxon>Spermatophyta</taxon>
        <taxon>Magnoliopsida</taxon>
        <taxon>Liliopsida</taxon>
        <taxon>Poales</taxon>
        <taxon>Poaceae</taxon>
        <taxon>PACMAD clade</taxon>
        <taxon>Panicoideae</taxon>
        <taxon>Panicodae</taxon>
        <taxon>Paniceae</taxon>
        <taxon>Panicinae</taxon>
        <taxon>Panicum</taxon>
        <taxon>Panicum sect. Hiantes</taxon>
    </lineage>
</organism>
<evidence type="ECO:0000313" key="1">
    <source>
        <dbReference type="EMBL" id="KAG2559879.1"/>
    </source>
</evidence>
<reference evidence="1" key="1">
    <citation type="submission" date="2020-05" db="EMBL/GenBank/DDBJ databases">
        <title>WGS assembly of Panicum virgatum.</title>
        <authorList>
            <person name="Lovell J.T."/>
            <person name="Jenkins J."/>
            <person name="Shu S."/>
            <person name="Juenger T.E."/>
            <person name="Schmutz J."/>
        </authorList>
    </citation>
    <scope>NUCLEOTIDE SEQUENCE</scope>
    <source>
        <strain evidence="1">AP13</strain>
    </source>
</reference>
<name>A0A8T0PGW9_PANVG</name>
<accession>A0A8T0PGW9</accession>
<protein>
    <submittedName>
        <fullName evidence="1">Uncharacterized protein</fullName>
    </submittedName>
</protein>
<dbReference type="Proteomes" id="UP000823388">
    <property type="component" value="Chromosome 8K"/>
</dbReference>
<keyword evidence="2" id="KW-1185">Reference proteome</keyword>